<feature type="region of interest" description="Disordered" evidence="1">
    <location>
        <begin position="326"/>
        <end position="369"/>
    </location>
</feature>
<proteinExistence type="predicted"/>
<name>A0A7M7N6R4_STRPU</name>
<keyword evidence="3" id="KW-1185">Reference proteome</keyword>
<reference evidence="3" key="1">
    <citation type="submission" date="2015-02" db="EMBL/GenBank/DDBJ databases">
        <title>Genome sequencing for Strongylocentrotus purpuratus.</title>
        <authorList>
            <person name="Murali S."/>
            <person name="Liu Y."/>
            <person name="Vee V."/>
            <person name="English A."/>
            <person name="Wang M."/>
            <person name="Skinner E."/>
            <person name="Han Y."/>
            <person name="Muzny D.M."/>
            <person name="Worley K.C."/>
            <person name="Gibbs R.A."/>
        </authorList>
    </citation>
    <scope>NUCLEOTIDE SEQUENCE</scope>
</reference>
<accession>A0A7M7N6R4</accession>
<feature type="compositionally biased region" description="Polar residues" evidence="1">
    <location>
        <begin position="137"/>
        <end position="173"/>
    </location>
</feature>
<sequence>MRMDGVMVVLPGLVGSGAQRFGVCLTLILVLVGSICNSQRTHDCTDLILTNGTLVIDTDCGVWYLVCDDNSTSCLSYDVTNGQNVTYTCTMSIEDLDLDFESSEDGSGDDTTPWLSPTQLFNTNPTSGTTSNPDSTESSMTNPSSVTPETTFQSGKPGTTPYKTTSGQSTGMATGTDGVSCPSDTTPETLTPTAGSTLSTAEGATTPLCENATIVKNVTEIVSTDMTGTTDYTTIDPNPEQLDCDQLYNASVNQHVVLRGSITYYSYIDDFNTTWHYGVATFNVNGSLYLGSALRVEVRGENALRVSSTFGDVIINTTIHLDRINSSQNGNDSSSFTDQHLGGFGRARGPGGAAPNSSDGAGHGGMGGAMTPSTRYSQAYLVNETEHLLGGSAGGTWTNINGTERAVGGGALEMIAAGFIYIELSAP</sequence>
<dbReference type="KEGG" id="spu:115920405"/>
<evidence type="ECO:0000313" key="2">
    <source>
        <dbReference type="EnsemblMetazoa" id="XP_030832014"/>
    </source>
</evidence>
<dbReference type="AlphaFoldDB" id="A0A7M7N6R4"/>
<dbReference type="Proteomes" id="UP000007110">
    <property type="component" value="Unassembled WGS sequence"/>
</dbReference>
<evidence type="ECO:0000313" key="3">
    <source>
        <dbReference type="Proteomes" id="UP000007110"/>
    </source>
</evidence>
<feature type="compositionally biased region" description="Gly residues" evidence="1">
    <location>
        <begin position="342"/>
        <end position="352"/>
    </location>
</feature>
<dbReference type="InParanoid" id="A0A7M7N6R4"/>
<organism evidence="2 3">
    <name type="scientific">Strongylocentrotus purpuratus</name>
    <name type="common">Purple sea urchin</name>
    <dbReference type="NCBI Taxonomy" id="7668"/>
    <lineage>
        <taxon>Eukaryota</taxon>
        <taxon>Metazoa</taxon>
        <taxon>Echinodermata</taxon>
        <taxon>Eleutherozoa</taxon>
        <taxon>Echinozoa</taxon>
        <taxon>Echinoidea</taxon>
        <taxon>Euechinoidea</taxon>
        <taxon>Echinacea</taxon>
        <taxon>Camarodonta</taxon>
        <taxon>Echinidea</taxon>
        <taxon>Strongylocentrotidae</taxon>
        <taxon>Strongylocentrotus</taxon>
    </lineage>
</organism>
<reference evidence="2" key="2">
    <citation type="submission" date="2021-01" db="UniProtKB">
        <authorList>
            <consortium name="EnsemblMetazoa"/>
        </authorList>
    </citation>
    <scope>IDENTIFICATION</scope>
</reference>
<feature type="compositionally biased region" description="Polar residues" evidence="1">
    <location>
        <begin position="326"/>
        <end position="338"/>
    </location>
</feature>
<evidence type="ECO:0000256" key="1">
    <source>
        <dbReference type="SAM" id="MobiDB-lite"/>
    </source>
</evidence>
<dbReference type="EnsemblMetazoa" id="XM_030976154">
    <property type="protein sequence ID" value="XP_030832014"/>
    <property type="gene ID" value="LOC115920405"/>
</dbReference>
<feature type="compositionally biased region" description="Low complexity" evidence="1">
    <location>
        <begin position="122"/>
        <end position="136"/>
    </location>
</feature>
<protein>
    <submittedName>
        <fullName evidence="2">Uncharacterized protein</fullName>
    </submittedName>
</protein>
<dbReference type="GeneID" id="115920405"/>
<feature type="region of interest" description="Disordered" evidence="1">
    <location>
        <begin position="100"/>
        <end position="204"/>
    </location>
</feature>
<dbReference type="RefSeq" id="XP_030832014.1">
    <property type="nucleotide sequence ID" value="XM_030976154.1"/>
</dbReference>
<feature type="compositionally biased region" description="Polar residues" evidence="1">
    <location>
        <begin position="182"/>
        <end position="203"/>
    </location>
</feature>